<accession>A0A840REB9</accession>
<evidence type="ECO:0000259" key="3">
    <source>
        <dbReference type="PROSITE" id="PS51866"/>
    </source>
</evidence>
<protein>
    <submittedName>
        <fullName evidence="4">Molybdate transport system regulatory protein</fullName>
    </submittedName>
</protein>
<dbReference type="InterPro" id="IPR004606">
    <property type="entry name" value="Mop_domain"/>
</dbReference>
<evidence type="ECO:0000313" key="4">
    <source>
        <dbReference type="EMBL" id="MBB5191675.1"/>
    </source>
</evidence>
<dbReference type="Pfam" id="PF03459">
    <property type="entry name" value="TOBE"/>
    <property type="match status" value="2"/>
</dbReference>
<feature type="domain" description="Mop" evidence="3">
    <location>
        <begin position="2"/>
        <end position="68"/>
    </location>
</feature>
<keyword evidence="1 2" id="KW-0500">Molybdenum</keyword>
<reference evidence="4 5" key="1">
    <citation type="submission" date="2020-08" db="EMBL/GenBank/DDBJ databases">
        <title>Genomic Encyclopedia of Type Strains, Phase IV (KMG-IV): sequencing the most valuable type-strain genomes for metagenomic binning, comparative biology and taxonomic classification.</title>
        <authorList>
            <person name="Goeker M."/>
        </authorList>
    </citation>
    <scope>NUCLEOTIDE SEQUENCE [LARGE SCALE GENOMIC DNA]</scope>
    <source>
        <strain evidence="4 5">DSM 18233</strain>
    </source>
</reference>
<name>A0A840REB9_9NEIS</name>
<keyword evidence="5" id="KW-1185">Reference proteome</keyword>
<evidence type="ECO:0000256" key="2">
    <source>
        <dbReference type="PROSITE-ProRule" id="PRU01213"/>
    </source>
</evidence>
<dbReference type="InterPro" id="IPR005116">
    <property type="entry name" value="Transp-assoc_OB_typ1"/>
</dbReference>
<dbReference type="EMBL" id="JACHHN010000004">
    <property type="protein sequence ID" value="MBB5191675.1"/>
    <property type="molecule type" value="Genomic_DNA"/>
</dbReference>
<dbReference type="NCBIfam" id="TIGR00638">
    <property type="entry name" value="Mop"/>
    <property type="match status" value="2"/>
</dbReference>
<dbReference type="Gene3D" id="2.40.50.100">
    <property type="match status" value="2"/>
</dbReference>
<dbReference type="PANTHER" id="PTHR30432">
    <property type="entry name" value="TRANSCRIPTIONAL REGULATOR MODE"/>
    <property type="match status" value="1"/>
</dbReference>
<dbReference type="InterPro" id="IPR051815">
    <property type="entry name" value="Molybdate_resp_trans_reg"/>
</dbReference>
<dbReference type="Proteomes" id="UP000543030">
    <property type="component" value="Unassembled WGS sequence"/>
</dbReference>
<organism evidence="4 5">
    <name type="scientific">Silvimonas terrae</name>
    <dbReference type="NCBI Taxonomy" id="300266"/>
    <lineage>
        <taxon>Bacteria</taxon>
        <taxon>Pseudomonadati</taxon>
        <taxon>Pseudomonadota</taxon>
        <taxon>Betaproteobacteria</taxon>
        <taxon>Neisseriales</taxon>
        <taxon>Chitinibacteraceae</taxon>
        <taxon>Silvimonas</taxon>
    </lineage>
</organism>
<dbReference type="AlphaFoldDB" id="A0A840REB9"/>
<evidence type="ECO:0000313" key="5">
    <source>
        <dbReference type="Proteomes" id="UP000543030"/>
    </source>
</evidence>
<sequence>MHTSARNQFVGTVTTITEGAVNDEIEITLPGGEIVVAVITRQSTRALGLKTGGTALALVKASWVILARPDSGIRLSTRNRLEGVVKAVKPGAVNAEVEISLKGGNTLVAIVTLESVNALGLAAGQSTVAFFKASQVVVGVTA</sequence>
<gene>
    <name evidence="4" type="ORF">HNQ50_002405</name>
</gene>
<dbReference type="PANTHER" id="PTHR30432:SF1">
    <property type="entry name" value="DNA-BINDING TRANSCRIPTIONAL DUAL REGULATOR MODE"/>
    <property type="match status" value="1"/>
</dbReference>
<dbReference type="RefSeq" id="WP_184100917.1">
    <property type="nucleotide sequence ID" value="NZ_JACHHN010000004.1"/>
</dbReference>
<feature type="domain" description="Mop" evidence="3">
    <location>
        <begin position="74"/>
        <end position="140"/>
    </location>
</feature>
<dbReference type="PROSITE" id="PS51866">
    <property type="entry name" value="MOP"/>
    <property type="match status" value="2"/>
</dbReference>
<proteinExistence type="predicted"/>
<comment type="caution">
    <text evidence="4">The sequence shown here is derived from an EMBL/GenBank/DDBJ whole genome shotgun (WGS) entry which is preliminary data.</text>
</comment>
<evidence type="ECO:0000256" key="1">
    <source>
        <dbReference type="ARBA" id="ARBA00022505"/>
    </source>
</evidence>
<dbReference type="SUPFAM" id="SSF50331">
    <property type="entry name" value="MOP-like"/>
    <property type="match status" value="2"/>
</dbReference>
<dbReference type="InterPro" id="IPR008995">
    <property type="entry name" value="Mo/tungstate-bd_C_term_dom"/>
</dbReference>
<dbReference type="GO" id="GO:0015689">
    <property type="term" value="P:molybdate ion transport"/>
    <property type="evidence" value="ECO:0007669"/>
    <property type="project" value="InterPro"/>
</dbReference>